<dbReference type="PROSITE" id="PS51677">
    <property type="entry name" value="NODB"/>
    <property type="match status" value="1"/>
</dbReference>
<keyword evidence="1" id="KW-0479">Metal-binding</keyword>
<dbReference type="InterPro" id="IPR002509">
    <property type="entry name" value="NODB_dom"/>
</dbReference>
<evidence type="ECO:0000313" key="5">
    <source>
        <dbReference type="EMBL" id="MDW5597380.1"/>
    </source>
</evidence>
<dbReference type="Proteomes" id="UP001284601">
    <property type="component" value="Unassembled WGS sequence"/>
</dbReference>
<feature type="domain" description="NodB homology" evidence="4">
    <location>
        <begin position="110"/>
        <end position="289"/>
    </location>
</feature>
<feature type="region of interest" description="Disordered" evidence="3">
    <location>
        <begin position="297"/>
        <end position="317"/>
    </location>
</feature>
<keyword evidence="2 5" id="KW-0378">Hydrolase</keyword>
<dbReference type="PANTHER" id="PTHR10587:SF133">
    <property type="entry name" value="CHITIN DEACETYLASE 1-RELATED"/>
    <property type="match status" value="1"/>
</dbReference>
<dbReference type="Gene3D" id="3.20.20.370">
    <property type="entry name" value="Glycoside hydrolase/deacetylase"/>
    <property type="match status" value="1"/>
</dbReference>
<keyword evidence="6" id="KW-1185">Reference proteome</keyword>
<accession>A0ABU4HY30</accession>
<dbReference type="Pfam" id="PF01522">
    <property type="entry name" value="Polysacc_deac_1"/>
    <property type="match status" value="1"/>
</dbReference>
<dbReference type="EMBL" id="JAWSTH010000085">
    <property type="protein sequence ID" value="MDW5597380.1"/>
    <property type="molecule type" value="Genomic_DNA"/>
</dbReference>
<evidence type="ECO:0000313" key="6">
    <source>
        <dbReference type="Proteomes" id="UP001284601"/>
    </source>
</evidence>
<protein>
    <submittedName>
        <fullName evidence="5">Polysaccharide deacetylase family protein</fullName>
        <ecNumber evidence="5">3.-.-.-</ecNumber>
    </submittedName>
</protein>
<evidence type="ECO:0000256" key="1">
    <source>
        <dbReference type="ARBA" id="ARBA00022723"/>
    </source>
</evidence>
<comment type="caution">
    <text evidence="5">The sequence shown here is derived from an EMBL/GenBank/DDBJ whole genome shotgun (WGS) entry which is preliminary data.</text>
</comment>
<reference evidence="6" key="1">
    <citation type="submission" date="2023-07" db="EMBL/GenBank/DDBJ databases">
        <title>Conexibacter stalactiti sp. nov., isolated from stalactites in a lava cave and emended description of the genus Conexibacter.</title>
        <authorList>
            <person name="Lee S.D."/>
        </authorList>
    </citation>
    <scope>NUCLEOTIDE SEQUENCE [LARGE SCALE GENOMIC DNA]</scope>
    <source>
        <strain evidence="6">KCTC 39840</strain>
    </source>
</reference>
<organism evidence="5 6">
    <name type="scientific">Conexibacter stalactiti</name>
    <dbReference type="NCBI Taxonomy" id="1940611"/>
    <lineage>
        <taxon>Bacteria</taxon>
        <taxon>Bacillati</taxon>
        <taxon>Actinomycetota</taxon>
        <taxon>Thermoleophilia</taxon>
        <taxon>Solirubrobacterales</taxon>
        <taxon>Conexibacteraceae</taxon>
        <taxon>Conexibacter</taxon>
    </lineage>
</organism>
<dbReference type="SUPFAM" id="SSF88713">
    <property type="entry name" value="Glycoside hydrolase/deacetylase"/>
    <property type="match status" value="1"/>
</dbReference>
<reference evidence="5 6" key="2">
    <citation type="submission" date="2023-10" db="EMBL/GenBank/DDBJ databases">
        <authorList>
            <person name="Han X.F."/>
        </authorList>
    </citation>
    <scope>NUCLEOTIDE SEQUENCE [LARGE SCALE GENOMIC DNA]</scope>
    <source>
        <strain evidence="5 6">KCTC 39840</strain>
    </source>
</reference>
<dbReference type="EC" id="3.-.-.-" evidence="5"/>
<sequence length="317" mass="34682">MRLDELLRLIRGPARPTPRQLRYRRRRVTLLAGLAGFALLLGVVVGASSKPSASMPEVETTEVGWFGHLRTLAGAGRGSLSLEQRAAENAAIDRALARTPFIRMGGRETRQIALTFDDGPGVDTDDLLDVLERLRAPATFFMLGKNVGEFPDTVQRLIDAGVPLDDHSWDHPAMASLSAEDQRRQIADAAQAIEDTGSPYPRLFRPPYGSYNQTTHEVLGRLRMLSVLWSVDSQDYTKPGVDAIVQNVVSNVHPGAIILLHDGGGDRTQTIAAVERIIPELRRQGYRFVTVPRLLLDNPPEADEQGLPQGFNPSGAG</sequence>
<dbReference type="InterPro" id="IPR011330">
    <property type="entry name" value="Glyco_hydro/deAcase_b/a-brl"/>
</dbReference>
<dbReference type="CDD" id="cd10917">
    <property type="entry name" value="CE4_NodB_like_6s_7s"/>
    <property type="match status" value="1"/>
</dbReference>
<evidence type="ECO:0000259" key="4">
    <source>
        <dbReference type="PROSITE" id="PS51677"/>
    </source>
</evidence>
<dbReference type="RefSeq" id="WP_318599844.1">
    <property type="nucleotide sequence ID" value="NZ_JAWSTH010000085.1"/>
</dbReference>
<dbReference type="InterPro" id="IPR050248">
    <property type="entry name" value="Polysacc_deacetylase_ArnD"/>
</dbReference>
<dbReference type="GO" id="GO:0016787">
    <property type="term" value="F:hydrolase activity"/>
    <property type="evidence" value="ECO:0007669"/>
    <property type="project" value="UniProtKB-KW"/>
</dbReference>
<name>A0ABU4HY30_9ACTN</name>
<gene>
    <name evidence="5" type="ORF">R7226_23735</name>
</gene>
<proteinExistence type="predicted"/>
<evidence type="ECO:0000256" key="3">
    <source>
        <dbReference type="SAM" id="MobiDB-lite"/>
    </source>
</evidence>
<dbReference type="PANTHER" id="PTHR10587">
    <property type="entry name" value="GLYCOSYL TRANSFERASE-RELATED"/>
    <property type="match status" value="1"/>
</dbReference>
<evidence type="ECO:0000256" key="2">
    <source>
        <dbReference type="ARBA" id="ARBA00022801"/>
    </source>
</evidence>